<dbReference type="AlphaFoldDB" id="A0A427Y8B9"/>
<keyword evidence="3" id="KW-1185">Reference proteome</keyword>
<evidence type="ECO:0000313" key="3">
    <source>
        <dbReference type="Proteomes" id="UP000279259"/>
    </source>
</evidence>
<feature type="region of interest" description="Disordered" evidence="1">
    <location>
        <begin position="1"/>
        <end position="170"/>
    </location>
</feature>
<feature type="compositionally biased region" description="Low complexity" evidence="1">
    <location>
        <begin position="106"/>
        <end position="126"/>
    </location>
</feature>
<evidence type="ECO:0000313" key="2">
    <source>
        <dbReference type="EMBL" id="RSH87339.1"/>
    </source>
</evidence>
<dbReference type="OrthoDB" id="10441544at2759"/>
<dbReference type="EMBL" id="RSCD01000017">
    <property type="protein sequence ID" value="RSH87339.1"/>
    <property type="molecule type" value="Genomic_DNA"/>
</dbReference>
<evidence type="ECO:0000256" key="1">
    <source>
        <dbReference type="SAM" id="MobiDB-lite"/>
    </source>
</evidence>
<gene>
    <name evidence="2" type="ORF">EHS25_003248</name>
</gene>
<accession>A0A427Y8B9</accession>
<proteinExistence type="predicted"/>
<sequence>MPPRRNPRRQAQESGSSDSDDSIDIAHTHAVKRPRPKPSKKVETAHDHTVIKTFSDYRSKRGGARQPDYGDEGDEDWSETRTRRTGGRGKKEVKEVKAEVLPFAGEEASTYTASSSSTALSSPVSELPNSVSSPPKIGPPTGPTESSMKVNDGGTAHKQVSAKAMEDRKMREKMLSALEGRMRGDWKGKTISKKLRRQYGFWGGA</sequence>
<name>A0A427Y8B9_9TREE</name>
<feature type="compositionally biased region" description="Basic and acidic residues" evidence="1">
    <location>
        <begin position="40"/>
        <end position="59"/>
    </location>
</feature>
<feature type="compositionally biased region" description="Basic residues" evidence="1">
    <location>
        <begin position="29"/>
        <end position="39"/>
    </location>
</feature>
<comment type="caution">
    <text evidence="2">The sequence shown here is derived from an EMBL/GenBank/DDBJ whole genome shotgun (WGS) entry which is preliminary data.</text>
</comment>
<dbReference type="Proteomes" id="UP000279259">
    <property type="component" value="Unassembled WGS sequence"/>
</dbReference>
<protein>
    <submittedName>
        <fullName evidence="2">Uncharacterized protein</fullName>
    </submittedName>
</protein>
<reference evidence="2 3" key="1">
    <citation type="submission" date="2018-11" db="EMBL/GenBank/DDBJ databases">
        <title>Genome sequence of Saitozyma podzolica DSM 27192.</title>
        <authorList>
            <person name="Aliyu H."/>
            <person name="Gorte O."/>
            <person name="Ochsenreither K."/>
        </authorList>
    </citation>
    <scope>NUCLEOTIDE SEQUENCE [LARGE SCALE GENOMIC DNA]</scope>
    <source>
        <strain evidence="2 3">DSM 27192</strain>
    </source>
</reference>
<organism evidence="2 3">
    <name type="scientific">Saitozyma podzolica</name>
    <dbReference type="NCBI Taxonomy" id="1890683"/>
    <lineage>
        <taxon>Eukaryota</taxon>
        <taxon>Fungi</taxon>
        <taxon>Dikarya</taxon>
        <taxon>Basidiomycota</taxon>
        <taxon>Agaricomycotina</taxon>
        <taxon>Tremellomycetes</taxon>
        <taxon>Tremellales</taxon>
        <taxon>Trimorphomycetaceae</taxon>
        <taxon>Saitozyma</taxon>
    </lineage>
</organism>
<feature type="compositionally biased region" description="Basic and acidic residues" evidence="1">
    <location>
        <begin position="89"/>
        <end position="98"/>
    </location>
</feature>